<evidence type="ECO:0000256" key="2">
    <source>
        <dbReference type="ARBA" id="ARBA00022630"/>
    </source>
</evidence>
<dbReference type="RefSeq" id="WP_079146577.1">
    <property type="nucleotide sequence ID" value="NZ_CP016279.1"/>
</dbReference>
<name>A0ABS4LWZ5_9ACTN</name>
<comment type="caution">
    <text evidence="5">The sequence shown here is derived from an EMBL/GenBank/DDBJ whole genome shotgun (WGS) entry which is preliminary data.</text>
</comment>
<gene>
    <name evidence="5" type="ORF">J2Z21_004922</name>
</gene>
<dbReference type="Gene3D" id="3.30.9.10">
    <property type="entry name" value="D-Amino Acid Oxidase, subunit A, domain 2"/>
    <property type="match status" value="1"/>
</dbReference>
<keyword evidence="2" id="KW-0285">Flavoprotein</keyword>
<dbReference type="EMBL" id="JAGGLP010000009">
    <property type="protein sequence ID" value="MBP2051945.1"/>
    <property type="molecule type" value="Genomic_DNA"/>
</dbReference>
<keyword evidence="3" id="KW-0274">FAD</keyword>
<evidence type="ECO:0000313" key="6">
    <source>
        <dbReference type="Proteomes" id="UP001519309"/>
    </source>
</evidence>
<evidence type="ECO:0000256" key="1">
    <source>
        <dbReference type="ARBA" id="ARBA00001974"/>
    </source>
</evidence>
<proteinExistence type="predicted"/>
<dbReference type="PRINTS" id="PR00420">
    <property type="entry name" value="RNGMNOXGNASE"/>
</dbReference>
<comment type="cofactor">
    <cofactor evidence="1">
        <name>FAD</name>
        <dbReference type="ChEBI" id="CHEBI:57692"/>
    </cofactor>
</comment>
<evidence type="ECO:0000259" key="4">
    <source>
        <dbReference type="Pfam" id="PF01494"/>
    </source>
</evidence>
<sequence length="604" mass="64822">MRRHADDELAKGAEVIACDAVVIGAGPAGLATALGLGRTGVDVLLVERRTGVSKLPKAMAVSARSMELLRQWGCDRPIRQRGLPPWRSESIEWRTSLVNGRHIVSLPQVGDTRDVLSSLAVSPQAWINVPQYVVENVLRDAVGRLPNVRFCEGTEATVEEQGPDGVFLRLVRATADAPTQGEQRVRAQYVVAADGSRASTRRRLGVGAHGAGPLGTALSIAFHADPAAFRDLRSAFHWVANADLVGMVTLVSQDFAVLNILDDPSLADVHQPTPRCEHLVGLVRRACGVPDLEVGIEAAERWNITQDLADTYRRERTFLVGDAAHRFPPTGGLGLNTALAEAHNLAWKLDAVLAGWAADELLDTYEHERRPYAQAASVMAVRHFRSMLAVMERIRRLPGRVESGGRQGRAFRHALAGIVARTGRNYSADAVSFGYSYQAGGDPVSDGREGRSWPSDGYVPDARPGARAPHVWLLRDGRPVSSLDLFEDGFTLLAGPEGHVWMRAARRAGVRYGVPLSAFTVGGGGPLEDPCGRWTVIYGVGPGGAVLVRPDGHVAWRATGAMGSSGEEEPARMLVAVLKEATYASGTPQRLNAADLDAPGARVA</sequence>
<accession>A0ABS4LWZ5</accession>
<dbReference type="Gene3D" id="3.50.50.60">
    <property type="entry name" value="FAD/NAD(P)-binding domain"/>
    <property type="match status" value="1"/>
</dbReference>
<dbReference type="Gene3D" id="3.40.30.120">
    <property type="match status" value="1"/>
</dbReference>
<reference evidence="5 6" key="1">
    <citation type="submission" date="2021-03" db="EMBL/GenBank/DDBJ databases">
        <title>Genomic Encyclopedia of Type Strains, Phase IV (KMG-IV): sequencing the most valuable type-strain genomes for metagenomic binning, comparative biology and taxonomic classification.</title>
        <authorList>
            <person name="Goeker M."/>
        </authorList>
    </citation>
    <scope>NUCLEOTIDE SEQUENCE [LARGE SCALE GENOMIC DNA]</scope>
    <source>
        <strain evidence="5 6">DSM 40499</strain>
    </source>
</reference>
<organism evidence="5 6">
    <name type="scientific">Streptomyces griseochromogenes</name>
    <dbReference type="NCBI Taxonomy" id="68214"/>
    <lineage>
        <taxon>Bacteria</taxon>
        <taxon>Bacillati</taxon>
        <taxon>Actinomycetota</taxon>
        <taxon>Actinomycetes</taxon>
        <taxon>Kitasatosporales</taxon>
        <taxon>Streptomycetaceae</taxon>
        <taxon>Streptomyces</taxon>
    </lineage>
</organism>
<evidence type="ECO:0000313" key="5">
    <source>
        <dbReference type="EMBL" id="MBP2051945.1"/>
    </source>
</evidence>
<protein>
    <submittedName>
        <fullName evidence="5">2-polyprenyl-6-methoxyphenol hydroxylase-like FAD-dependent oxidoreductase</fullName>
    </submittedName>
</protein>
<dbReference type="PANTHER" id="PTHR43004:SF19">
    <property type="entry name" value="BINDING MONOOXYGENASE, PUTATIVE (JCVI)-RELATED"/>
    <property type="match status" value="1"/>
</dbReference>
<evidence type="ECO:0000256" key="3">
    <source>
        <dbReference type="ARBA" id="ARBA00022827"/>
    </source>
</evidence>
<dbReference type="SUPFAM" id="SSF51905">
    <property type="entry name" value="FAD/NAD(P)-binding domain"/>
    <property type="match status" value="1"/>
</dbReference>
<feature type="domain" description="FAD-binding" evidence="4">
    <location>
        <begin position="18"/>
        <end position="376"/>
    </location>
</feature>
<dbReference type="Pfam" id="PF21274">
    <property type="entry name" value="Rng_hyd_C"/>
    <property type="match status" value="1"/>
</dbReference>
<dbReference type="Proteomes" id="UP001519309">
    <property type="component" value="Unassembled WGS sequence"/>
</dbReference>
<keyword evidence="6" id="KW-1185">Reference proteome</keyword>
<dbReference type="InterPro" id="IPR002938">
    <property type="entry name" value="FAD-bd"/>
</dbReference>
<dbReference type="InterPro" id="IPR050641">
    <property type="entry name" value="RIFMO-like"/>
</dbReference>
<dbReference type="Pfam" id="PF01494">
    <property type="entry name" value="FAD_binding_3"/>
    <property type="match status" value="1"/>
</dbReference>
<dbReference type="InterPro" id="IPR036188">
    <property type="entry name" value="FAD/NAD-bd_sf"/>
</dbReference>
<dbReference type="PANTHER" id="PTHR43004">
    <property type="entry name" value="TRK SYSTEM POTASSIUM UPTAKE PROTEIN"/>
    <property type="match status" value="1"/>
</dbReference>